<dbReference type="FunFam" id="1.10.3470.10:FF:000001">
    <property type="entry name" value="Vitamin B12 ABC transporter permease BtuC"/>
    <property type="match status" value="1"/>
</dbReference>
<feature type="transmembrane region" description="Helical" evidence="8">
    <location>
        <begin position="62"/>
        <end position="83"/>
    </location>
</feature>
<name>A0A1V5SIC3_9BACT</name>
<evidence type="ECO:0000256" key="1">
    <source>
        <dbReference type="ARBA" id="ARBA00004651"/>
    </source>
</evidence>
<dbReference type="EMBL" id="MWBQ01000220">
    <property type="protein sequence ID" value="OQA54258.1"/>
    <property type="molecule type" value="Genomic_DNA"/>
</dbReference>
<dbReference type="InterPro" id="IPR000522">
    <property type="entry name" value="ABC_transptr_permease_BtuC"/>
</dbReference>
<dbReference type="Pfam" id="PF01032">
    <property type="entry name" value="FecCD"/>
    <property type="match status" value="1"/>
</dbReference>
<keyword evidence="6 8" id="KW-1133">Transmembrane helix</keyword>
<comment type="similarity">
    <text evidence="2">Belongs to the binding-protein-dependent transport system permease family. FecCD subfamily.</text>
</comment>
<dbReference type="PANTHER" id="PTHR30472">
    <property type="entry name" value="FERRIC ENTEROBACTIN TRANSPORT SYSTEM PERMEASE PROTEIN"/>
    <property type="match status" value="1"/>
</dbReference>
<evidence type="ECO:0000256" key="8">
    <source>
        <dbReference type="SAM" id="Phobius"/>
    </source>
</evidence>
<feature type="transmembrane region" description="Helical" evidence="8">
    <location>
        <begin position="90"/>
        <end position="109"/>
    </location>
</feature>
<dbReference type="InterPro" id="IPR037294">
    <property type="entry name" value="ABC_BtuC-like"/>
</dbReference>
<organism evidence="9">
    <name type="scientific">Candidatus Atribacter allofermentans</name>
    <dbReference type="NCBI Taxonomy" id="1852833"/>
    <lineage>
        <taxon>Bacteria</taxon>
        <taxon>Pseudomonadati</taxon>
        <taxon>Atribacterota</taxon>
        <taxon>Atribacteria</taxon>
        <taxon>Atribacterales</taxon>
        <taxon>Atribacteraceae</taxon>
        <taxon>Atribacter</taxon>
    </lineage>
</organism>
<evidence type="ECO:0000256" key="7">
    <source>
        <dbReference type="ARBA" id="ARBA00023136"/>
    </source>
</evidence>
<dbReference type="AlphaFoldDB" id="A0A1V5SIC3"/>
<accession>A0A1V5SIC3</accession>
<keyword evidence="5 8" id="KW-0812">Transmembrane</keyword>
<dbReference type="Proteomes" id="UP000485569">
    <property type="component" value="Unassembled WGS sequence"/>
</dbReference>
<sequence>MKIIKKKQIIIVLIVILVLSMVFSLGIGGGRFQISDLLSFLQPSSLLPTEKTILFEIRLPRLILSVLVGAALSLSGAVLQGLFQNPLVDPYVLGISSGGAVGAIVAILSGISLGFITLPLFSFLFALATTFLVLRLGQIGHKMPLEIMLLAGVAIGFFFSALISLGMFLAGENLHQMVFWIMGGFWNSSWNKVYTLLPFFLIGFPIIFSYSRELNTFLLGEKVAESMGVEVEKTKKILLIVTSLLVAASVSVSGVIGFVGLVVPHIIRIIIGEDHRQLLPASLFLGSSVLLWADIFSRTLLHPVELPVGVLTSLMGAPFFIYLLRRKKKGW</sequence>
<feature type="transmembrane region" description="Helical" evidence="8">
    <location>
        <begin position="115"/>
        <end position="136"/>
    </location>
</feature>
<gene>
    <name evidence="9" type="primary">hmuU</name>
    <name evidence="9" type="ORF">BWY41_02188</name>
</gene>
<protein>
    <submittedName>
        <fullName evidence="9">Hemin transport system permease protein HmuU</fullName>
    </submittedName>
</protein>
<dbReference type="GO" id="GO:0033214">
    <property type="term" value="P:siderophore-iron import into cell"/>
    <property type="evidence" value="ECO:0007669"/>
    <property type="project" value="TreeGrafter"/>
</dbReference>
<feature type="transmembrane region" description="Helical" evidence="8">
    <location>
        <begin position="190"/>
        <end position="210"/>
    </location>
</feature>
<feature type="transmembrane region" description="Helical" evidence="8">
    <location>
        <begin position="148"/>
        <end position="170"/>
    </location>
</feature>
<feature type="transmembrane region" description="Helical" evidence="8">
    <location>
        <begin position="306"/>
        <end position="324"/>
    </location>
</feature>
<dbReference type="GO" id="GO:0005886">
    <property type="term" value="C:plasma membrane"/>
    <property type="evidence" value="ECO:0007669"/>
    <property type="project" value="UniProtKB-SubCell"/>
</dbReference>
<comment type="caution">
    <text evidence="9">The sequence shown here is derived from an EMBL/GenBank/DDBJ whole genome shotgun (WGS) entry which is preliminary data.</text>
</comment>
<evidence type="ECO:0000256" key="6">
    <source>
        <dbReference type="ARBA" id="ARBA00022989"/>
    </source>
</evidence>
<feature type="transmembrane region" description="Helical" evidence="8">
    <location>
        <begin position="9"/>
        <end position="29"/>
    </location>
</feature>
<evidence type="ECO:0000256" key="3">
    <source>
        <dbReference type="ARBA" id="ARBA00022448"/>
    </source>
</evidence>
<evidence type="ECO:0000256" key="4">
    <source>
        <dbReference type="ARBA" id="ARBA00022475"/>
    </source>
</evidence>
<evidence type="ECO:0000256" key="5">
    <source>
        <dbReference type="ARBA" id="ARBA00022692"/>
    </source>
</evidence>
<keyword evidence="7 8" id="KW-0472">Membrane</keyword>
<dbReference type="GO" id="GO:0022857">
    <property type="term" value="F:transmembrane transporter activity"/>
    <property type="evidence" value="ECO:0007669"/>
    <property type="project" value="InterPro"/>
</dbReference>
<reference evidence="9" key="1">
    <citation type="submission" date="2017-02" db="EMBL/GenBank/DDBJ databases">
        <title>Delving into the versatile metabolic prowess of the omnipresent phylum Bacteroidetes.</title>
        <authorList>
            <person name="Nobu M.K."/>
            <person name="Mei R."/>
            <person name="Narihiro T."/>
            <person name="Kuroda K."/>
            <person name="Liu W.-T."/>
        </authorList>
    </citation>
    <scope>NUCLEOTIDE SEQUENCE</scope>
    <source>
        <strain evidence="9">ADurb.Bin276</strain>
    </source>
</reference>
<keyword evidence="4" id="KW-1003">Cell membrane</keyword>
<evidence type="ECO:0000313" key="9">
    <source>
        <dbReference type="EMBL" id="OQA54258.1"/>
    </source>
</evidence>
<comment type="subcellular location">
    <subcellularLocation>
        <location evidence="1">Cell membrane</location>
        <topology evidence="1">Multi-pass membrane protein</topology>
    </subcellularLocation>
</comment>
<keyword evidence="3" id="KW-0813">Transport</keyword>
<dbReference type="CDD" id="cd06550">
    <property type="entry name" value="TM_ABC_iron-siderophores_like"/>
    <property type="match status" value="1"/>
</dbReference>
<evidence type="ECO:0000256" key="2">
    <source>
        <dbReference type="ARBA" id="ARBA00007935"/>
    </source>
</evidence>
<dbReference type="Gene3D" id="1.10.3470.10">
    <property type="entry name" value="ABC transporter involved in vitamin B12 uptake, BtuC"/>
    <property type="match status" value="1"/>
</dbReference>
<dbReference type="SUPFAM" id="SSF81345">
    <property type="entry name" value="ABC transporter involved in vitamin B12 uptake, BtuC"/>
    <property type="match status" value="1"/>
</dbReference>
<proteinExistence type="inferred from homology"/>
<dbReference type="PANTHER" id="PTHR30472:SF25">
    <property type="entry name" value="ABC TRANSPORTER PERMEASE PROTEIN MJ0876-RELATED"/>
    <property type="match status" value="1"/>
</dbReference>
<feature type="transmembrane region" description="Helical" evidence="8">
    <location>
        <begin position="237"/>
        <end position="267"/>
    </location>
</feature>